<keyword evidence="15" id="KW-1185">Reference proteome</keyword>
<reference evidence="14 15" key="1">
    <citation type="journal article" date="2012" name="Science">
        <title>The Paleozoic origin of enzymatic lignin decomposition reconstructed from 31 fungal genomes.</title>
        <authorList>
            <person name="Floudas D."/>
            <person name="Binder M."/>
            <person name="Riley R."/>
            <person name="Barry K."/>
            <person name="Blanchette R.A."/>
            <person name="Henrissat B."/>
            <person name="Martinez A.T."/>
            <person name="Otillar R."/>
            <person name="Spatafora J.W."/>
            <person name="Yadav J.S."/>
            <person name="Aerts A."/>
            <person name="Benoit I."/>
            <person name="Boyd A."/>
            <person name="Carlson A."/>
            <person name="Copeland A."/>
            <person name="Coutinho P.M."/>
            <person name="de Vries R.P."/>
            <person name="Ferreira P."/>
            <person name="Findley K."/>
            <person name="Foster B."/>
            <person name="Gaskell J."/>
            <person name="Glotzer D."/>
            <person name="Gorecki P."/>
            <person name="Heitman J."/>
            <person name="Hesse C."/>
            <person name="Hori C."/>
            <person name="Igarashi K."/>
            <person name="Jurgens J.A."/>
            <person name="Kallen N."/>
            <person name="Kersten P."/>
            <person name="Kohler A."/>
            <person name="Kuees U."/>
            <person name="Kumar T.K.A."/>
            <person name="Kuo A."/>
            <person name="LaButti K."/>
            <person name="Larrondo L.F."/>
            <person name="Lindquist E."/>
            <person name="Ling A."/>
            <person name="Lombard V."/>
            <person name="Lucas S."/>
            <person name="Lundell T."/>
            <person name="Martin R."/>
            <person name="McLaughlin D.J."/>
            <person name="Morgenstern I."/>
            <person name="Morin E."/>
            <person name="Murat C."/>
            <person name="Nagy L.G."/>
            <person name="Nolan M."/>
            <person name="Ohm R.A."/>
            <person name="Patyshakuliyeva A."/>
            <person name="Rokas A."/>
            <person name="Ruiz-Duenas F.J."/>
            <person name="Sabat G."/>
            <person name="Salamov A."/>
            <person name="Samejima M."/>
            <person name="Schmutz J."/>
            <person name="Slot J.C."/>
            <person name="St John F."/>
            <person name="Stenlid J."/>
            <person name="Sun H."/>
            <person name="Sun S."/>
            <person name="Syed K."/>
            <person name="Tsang A."/>
            <person name="Wiebenga A."/>
            <person name="Young D."/>
            <person name="Pisabarro A."/>
            <person name="Eastwood D.C."/>
            <person name="Martin F."/>
            <person name="Cullen D."/>
            <person name="Grigoriev I.V."/>
            <person name="Hibbett D.S."/>
        </authorList>
    </citation>
    <scope>NUCLEOTIDE SEQUENCE [LARGE SCALE GENOMIC DNA]</scope>
    <source>
        <strain evidence="14 15">ATCC 11539</strain>
    </source>
</reference>
<evidence type="ECO:0000313" key="14">
    <source>
        <dbReference type="EMBL" id="EPQ56135.1"/>
    </source>
</evidence>
<dbReference type="PANTHER" id="PTHR10183">
    <property type="entry name" value="CALPAIN"/>
    <property type="match status" value="1"/>
</dbReference>
<evidence type="ECO:0000256" key="1">
    <source>
        <dbReference type="ARBA" id="ARBA00007623"/>
    </source>
</evidence>
<evidence type="ECO:0000256" key="7">
    <source>
        <dbReference type="ARBA" id="ARBA00022833"/>
    </source>
</evidence>
<dbReference type="Proteomes" id="UP000030669">
    <property type="component" value="Unassembled WGS sequence"/>
</dbReference>
<dbReference type="PRINTS" id="PR00704">
    <property type="entry name" value="CALPAIN"/>
</dbReference>
<dbReference type="GeneID" id="19301668"/>
<dbReference type="Gene3D" id="3.90.70.10">
    <property type="entry name" value="Cysteine proteinases"/>
    <property type="match status" value="1"/>
</dbReference>
<dbReference type="HOGENOM" id="CLU_006072_2_1_1"/>
<evidence type="ECO:0000256" key="4">
    <source>
        <dbReference type="ARBA" id="ARBA00022771"/>
    </source>
</evidence>
<protein>
    <submittedName>
        <fullName evidence="14">Cysteine proteinase</fullName>
    </submittedName>
</protein>
<evidence type="ECO:0000256" key="6">
    <source>
        <dbReference type="ARBA" id="ARBA00022807"/>
    </source>
</evidence>
<keyword evidence="5 10" id="KW-0378">Hydrolase</keyword>
<dbReference type="InterPro" id="IPR001300">
    <property type="entry name" value="Peptidase_C2_calpain_cat"/>
</dbReference>
<keyword evidence="2 10" id="KW-0645">Protease</keyword>
<dbReference type="SUPFAM" id="SSF54001">
    <property type="entry name" value="Cysteine proteinases"/>
    <property type="match status" value="1"/>
</dbReference>
<dbReference type="PROSITE" id="PS50135">
    <property type="entry name" value="ZF_ZZ_2"/>
    <property type="match status" value="1"/>
</dbReference>
<evidence type="ECO:0000256" key="5">
    <source>
        <dbReference type="ARBA" id="ARBA00022801"/>
    </source>
</evidence>
<dbReference type="OMA" id="QADEWRD"/>
<gene>
    <name evidence="14" type="ORF">GLOTRDRAFT_128091</name>
</gene>
<dbReference type="GO" id="GO:0004198">
    <property type="term" value="F:calcium-dependent cysteine-type endopeptidase activity"/>
    <property type="evidence" value="ECO:0007669"/>
    <property type="project" value="InterPro"/>
</dbReference>
<organism evidence="14 15">
    <name type="scientific">Gloeophyllum trabeum (strain ATCC 11539 / FP-39264 / Madison 617)</name>
    <name type="common">Brown rot fungus</name>
    <dbReference type="NCBI Taxonomy" id="670483"/>
    <lineage>
        <taxon>Eukaryota</taxon>
        <taxon>Fungi</taxon>
        <taxon>Dikarya</taxon>
        <taxon>Basidiomycota</taxon>
        <taxon>Agaricomycotina</taxon>
        <taxon>Agaricomycetes</taxon>
        <taxon>Gloeophyllales</taxon>
        <taxon>Gloeophyllaceae</taxon>
        <taxon>Gloeophyllum</taxon>
    </lineage>
</organism>
<proteinExistence type="inferred from homology"/>
<dbReference type="InterPro" id="IPR022684">
    <property type="entry name" value="Calpain_cysteine_protease"/>
</dbReference>
<keyword evidence="6 10" id="KW-0788">Thiol protease</keyword>
<dbReference type="KEGG" id="gtr:GLOTRDRAFT_128091"/>
<keyword evidence="3" id="KW-0479">Metal-binding</keyword>
<dbReference type="PROSITE" id="PS50203">
    <property type="entry name" value="CALPAIN_CAT"/>
    <property type="match status" value="1"/>
</dbReference>
<dbReference type="InterPro" id="IPR000433">
    <property type="entry name" value="Znf_ZZ"/>
</dbReference>
<feature type="active site" evidence="8 10">
    <location>
        <position position="347"/>
    </location>
</feature>
<evidence type="ECO:0000259" key="13">
    <source>
        <dbReference type="PROSITE" id="PS50203"/>
    </source>
</evidence>
<evidence type="ECO:0000256" key="9">
    <source>
        <dbReference type="PROSITE-ProRule" id="PRU00228"/>
    </source>
</evidence>
<dbReference type="eggNOG" id="KOG0045">
    <property type="taxonomic scope" value="Eukaryota"/>
</dbReference>
<dbReference type="Pfam" id="PF00648">
    <property type="entry name" value="Peptidase_C2"/>
    <property type="match status" value="2"/>
</dbReference>
<dbReference type="InterPro" id="IPR043145">
    <property type="entry name" value="Znf_ZZ_sf"/>
</dbReference>
<dbReference type="InterPro" id="IPR038765">
    <property type="entry name" value="Papain-like_cys_pep_sf"/>
</dbReference>
<feature type="active site" evidence="8 10">
    <location>
        <position position="114"/>
    </location>
</feature>
<evidence type="ECO:0000256" key="3">
    <source>
        <dbReference type="ARBA" id="ARBA00022723"/>
    </source>
</evidence>
<accession>S7RNQ0</accession>
<sequence length="798" mass="92023">MSLGSFFKLWSNETYEQREEHSRLIVTEDLQNAIERCRRRVQRISEDCRKRNRRFRDIEFDLEEDQESCLYGLWGQDEAEPLDVLRVGEIFDKPKFMINGATGDDLVQGRLADCWFLSALATVSTVPDLINKICVDSDPAVGVYGFIFYRDGGWVDVIVDDLLCIYAQKYEDLSEKEKYHFRSDKKTYNGVARSGSKSLYYASSGTENETWVSDHLLIPLEFFMYRQSHRPLIEKAFAKLHGDYEALNYGWTCEAVESLTGGVSNCFYLHDIFDEDRFWEEELSRLRDGAEKDRVFSCVITNETSGLRKGKITTPLGIPFIEVRQEHAYSIMEAAEHRGKRFLKIRNPWGSGEWIGPWSDGSKEWSDFPDIKPSDLNHKFGDDGEFIMEYKDFLSTWTYVDRTRLFDDCWIISSLWLNVVARSLPCAWNYGDVSFTLHVEKDTPAVIVLSRLDDRHFQELSGCFHWSLDFAIYKQGTNELVGVSTHERLWHRSVNLELDLDEGNYVIHPRLDRKKKRKAHTELYHDKEGGKPGIYIRAQDQSLSTIRKQRGAWDIRKLGRKWASAYTSRRIAINFEPERFGDVIHLDDDIFTGRNLAEIQAQRILSPISGEDVVFVHHTVKDLPSNTAFVTSPDQLPDDALHRTFHPSTPDVDVAAELSMGLHSHRVHQEPPATKHQNFECNICKTRPILGTFYRCMECHQFDICRACMDQEGHQHGSHITLRVDTAADANKLKDDVHGRLPHPEDYEVTLGLRVYTKKEAPTIIGGQLRQGKILRSLPRAKQQTQPMFPRPSTASSS</sequence>
<evidence type="ECO:0000259" key="12">
    <source>
        <dbReference type="PROSITE" id="PS50135"/>
    </source>
</evidence>
<keyword evidence="4 9" id="KW-0863">Zinc-finger</keyword>
<name>S7RNQ0_GLOTA</name>
<dbReference type="AlphaFoldDB" id="S7RNQ0"/>
<dbReference type="STRING" id="670483.S7RNQ0"/>
<feature type="domain" description="Calpain catalytic" evidence="13">
    <location>
        <begin position="54"/>
        <end position="406"/>
    </location>
</feature>
<feature type="region of interest" description="Disordered" evidence="11">
    <location>
        <begin position="776"/>
        <end position="798"/>
    </location>
</feature>
<dbReference type="CDD" id="cd00044">
    <property type="entry name" value="CysPc"/>
    <property type="match status" value="1"/>
</dbReference>
<dbReference type="PANTHER" id="PTHR10183:SF379">
    <property type="entry name" value="CALPAIN-5"/>
    <property type="match status" value="1"/>
</dbReference>
<dbReference type="EMBL" id="KB469300">
    <property type="protein sequence ID" value="EPQ56135.1"/>
    <property type="molecule type" value="Genomic_DNA"/>
</dbReference>
<feature type="compositionally biased region" description="Polar residues" evidence="11">
    <location>
        <begin position="782"/>
        <end position="798"/>
    </location>
</feature>
<evidence type="ECO:0000256" key="8">
    <source>
        <dbReference type="PIRSR" id="PIRSR622684-1"/>
    </source>
</evidence>
<dbReference type="GO" id="GO:0006508">
    <property type="term" value="P:proteolysis"/>
    <property type="evidence" value="ECO:0007669"/>
    <property type="project" value="UniProtKB-KW"/>
</dbReference>
<evidence type="ECO:0000313" key="15">
    <source>
        <dbReference type="Proteomes" id="UP000030669"/>
    </source>
</evidence>
<dbReference type="RefSeq" id="XP_007864909.1">
    <property type="nucleotide sequence ID" value="XM_007866718.1"/>
</dbReference>
<dbReference type="SUPFAM" id="SSF57850">
    <property type="entry name" value="RING/U-box"/>
    <property type="match status" value="1"/>
</dbReference>
<dbReference type="GO" id="GO:0008270">
    <property type="term" value="F:zinc ion binding"/>
    <property type="evidence" value="ECO:0007669"/>
    <property type="project" value="UniProtKB-KW"/>
</dbReference>
<feature type="domain" description="ZZ-type" evidence="12">
    <location>
        <begin position="676"/>
        <end position="729"/>
    </location>
</feature>
<dbReference type="SMART" id="SM00230">
    <property type="entry name" value="CysPc"/>
    <property type="match status" value="1"/>
</dbReference>
<dbReference type="SMART" id="SM00291">
    <property type="entry name" value="ZnF_ZZ"/>
    <property type="match status" value="1"/>
</dbReference>
<keyword evidence="7" id="KW-0862">Zinc</keyword>
<feature type="active site" evidence="8 10">
    <location>
        <position position="327"/>
    </location>
</feature>
<evidence type="ECO:0000256" key="11">
    <source>
        <dbReference type="SAM" id="MobiDB-lite"/>
    </source>
</evidence>
<comment type="similarity">
    <text evidence="1">Belongs to the peptidase C2 family.</text>
</comment>
<evidence type="ECO:0000256" key="10">
    <source>
        <dbReference type="PROSITE-ProRule" id="PRU00239"/>
    </source>
</evidence>
<dbReference type="OrthoDB" id="424753at2759"/>
<dbReference type="Pfam" id="PF00569">
    <property type="entry name" value="ZZ"/>
    <property type="match status" value="1"/>
</dbReference>
<dbReference type="Gene3D" id="3.30.60.90">
    <property type="match status" value="1"/>
</dbReference>
<evidence type="ECO:0000256" key="2">
    <source>
        <dbReference type="ARBA" id="ARBA00022670"/>
    </source>
</evidence>